<dbReference type="NCBIfam" id="TIGR01297">
    <property type="entry name" value="CDF"/>
    <property type="match status" value="1"/>
</dbReference>
<dbReference type="SUPFAM" id="SSF161111">
    <property type="entry name" value="Cation efflux protein transmembrane domain-like"/>
    <property type="match status" value="1"/>
</dbReference>
<dbReference type="InterPro" id="IPR036837">
    <property type="entry name" value="Cation_efflux_CTD_sf"/>
</dbReference>
<dbReference type="SUPFAM" id="SSF160240">
    <property type="entry name" value="Cation efflux protein cytoplasmic domain-like"/>
    <property type="match status" value="1"/>
</dbReference>
<name>A0ABD5X464_9EURY</name>
<feature type="transmembrane region" description="Helical" evidence="6">
    <location>
        <begin position="6"/>
        <end position="29"/>
    </location>
</feature>
<proteinExistence type="predicted"/>
<organism evidence="8 9">
    <name type="scientific">Halovenus rubra</name>
    <dbReference type="NCBI Taxonomy" id="869890"/>
    <lineage>
        <taxon>Archaea</taxon>
        <taxon>Methanobacteriati</taxon>
        <taxon>Methanobacteriota</taxon>
        <taxon>Stenosarchaea group</taxon>
        <taxon>Halobacteria</taxon>
        <taxon>Halobacteriales</taxon>
        <taxon>Haloarculaceae</taxon>
        <taxon>Halovenus</taxon>
    </lineage>
</organism>
<evidence type="ECO:0000256" key="2">
    <source>
        <dbReference type="ARBA" id="ARBA00022448"/>
    </source>
</evidence>
<accession>A0ABD5X464</accession>
<reference evidence="8 9" key="1">
    <citation type="journal article" date="2014" name="Int. J. Syst. Evol. Microbiol.">
        <title>Complete genome sequence of Corynebacterium casei LMG S-19264T (=DSM 44701T), isolated from a smear-ripened cheese.</title>
        <authorList>
            <consortium name="US DOE Joint Genome Institute (JGI-PGF)"/>
            <person name="Walter F."/>
            <person name="Albersmeier A."/>
            <person name="Kalinowski J."/>
            <person name="Ruckert C."/>
        </authorList>
    </citation>
    <scope>NUCLEOTIDE SEQUENCE [LARGE SCALE GENOMIC DNA]</scope>
    <source>
        <strain evidence="8 9">CGMCC 4.7215</strain>
    </source>
</reference>
<evidence type="ECO:0000259" key="7">
    <source>
        <dbReference type="Pfam" id="PF01545"/>
    </source>
</evidence>
<keyword evidence="5 6" id="KW-0472">Membrane</keyword>
<dbReference type="InterPro" id="IPR040177">
    <property type="entry name" value="SLC30A9"/>
</dbReference>
<evidence type="ECO:0000256" key="1">
    <source>
        <dbReference type="ARBA" id="ARBA00004141"/>
    </source>
</evidence>
<dbReference type="Gene3D" id="1.20.1510.10">
    <property type="entry name" value="Cation efflux protein transmembrane domain"/>
    <property type="match status" value="1"/>
</dbReference>
<evidence type="ECO:0000256" key="3">
    <source>
        <dbReference type="ARBA" id="ARBA00022692"/>
    </source>
</evidence>
<dbReference type="InterPro" id="IPR027469">
    <property type="entry name" value="Cation_efflux_TMD_sf"/>
</dbReference>
<dbReference type="EMBL" id="JBHSZQ010000004">
    <property type="protein sequence ID" value="MFC7125304.1"/>
    <property type="molecule type" value="Genomic_DNA"/>
</dbReference>
<evidence type="ECO:0000313" key="9">
    <source>
        <dbReference type="Proteomes" id="UP001596414"/>
    </source>
</evidence>
<evidence type="ECO:0000256" key="6">
    <source>
        <dbReference type="SAM" id="Phobius"/>
    </source>
</evidence>
<feature type="transmembrane region" description="Helical" evidence="6">
    <location>
        <begin position="177"/>
        <end position="202"/>
    </location>
</feature>
<dbReference type="Pfam" id="PF01545">
    <property type="entry name" value="Cation_efflux"/>
    <property type="match status" value="1"/>
</dbReference>
<dbReference type="GO" id="GO:0016020">
    <property type="term" value="C:membrane"/>
    <property type="evidence" value="ECO:0007669"/>
    <property type="project" value="UniProtKB-SubCell"/>
</dbReference>
<keyword evidence="2" id="KW-0813">Transport</keyword>
<sequence>MAGGSTGVVIAAMIANGGIAILKFIGFLLTGSPSMLAETYHSISDTGNQVLLLIGIKHSQRGASRVHPFGYGKAQFFFAFLVSVLLFGVAGWESLKHGIAELQAGGHEMEAGEAEFLGFTIDIQLPIEPFWVVVAILLGAVAFETYAFLKARAELKEQMETHGWSGYRETFSRTSDLTTLTAFTEDTVALVGLLVALGGIIATRLTENPVYDSLGAVVIGILLMIFAVFLAIENKRLILGESLPEAAEDSLKDAISGHSTVTGIEDFRSMFIGSGEVLVTADVEFDGSLDTAALDEDIRQIETELQAVDKRVKIVYIEPQN</sequence>
<dbReference type="Gene3D" id="3.30.70.1350">
    <property type="entry name" value="Cation efflux protein, cytoplasmic domain"/>
    <property type="match status" value="1"/>
</dbReference>
<protein>
    <submittedName>
        <fullName evidence="8">Cation diffusion facilitator family transporter</fullName>
    </submittedName>
</protein>
<dbReference type="Proteomes" id="UP001596414">
    <property type="component" value="Unassembled WGS sequence"/>
</dbReference>
<dbReference type="PANTHER" id="PTHR13414:SF9">
    <property type="entry name" value="PROTON-COUPLED ZINC ANTIPORTER SLC30A9, MITOCHONDRIAL"/>
    <property type="match status" value="1"/>
</dbReference>
<dbReference type="InterPro" id="IPR002524">
    <property type="entry name" value="Cation_efflux"/>
</dbReference>
<keyword evidence="3 6" id="KW-0812">Transmembrane</keyword>
<feature type="transmembrane region" description="Helical" evidence="6">
    <location>
        <begin position="214"/>
        <end position="232"/>
    </location>
</feature>
<feature type="domain" description="Cation efflux protein transmembrane" evidence="7">
    <location>
        <begin position="9"/>
        <end position="238"/>
    </location>
</feature>
<feature type="transmembrane region" description="Helical" evidence="6">
    <location>
        <begin position="130"/>
        <end position="149"/>
    </location>
</feature>
<gene>
    <name evidence="8" type="ORF">ACFQJ7_04525</name>
</gene>
<dbReference type="PANTHER" id="PTHR13414">
    <property type="entry name" value="HUEL-CATION TRANSPORTER"/>
    <property type="match status" value="1"/>
</dbReference>
<evidence type="ECO:0000256" key="5">
    <source>
        <dbReference type="ARBA" id="ARBA00023136"/>
    </source>
</evidence>
<evidence type="ECO:0000313" key="8">
    <source>
        <dbReference type="EMBL" id="MFC7125304.1"/>
    </source>
</evidence>
<keyword evidence="4 6" id="KW-1133">Transmembrane helix</keyword>
<comment type="caution">
    <text evidence="8">The sequence shown here is derived from an EMBL/GenBank/DDBJ whole genome shotgun (WGS) entry which is preliminary data.</text>
</comment>
<dbReference type="InterPro" id="IPR058533">
    <property type="entry name" value="Cation_efflux_TM"/>
</dbReference>
<dbReference type="RefSeq" id="WP_267636299.1">
    <property type="nucleotide sequence ID" value="NZ_JAODIY010000004.1"/>
</dbReference>
<evidence type="ECO:0000256" key="4">
    <source>
        <dbReference type="ARBA" id="ARBA00022989"/>
    </source>
</evidence>
<comment type="subcellular location">
    <subcellularLocation>
        <location evidence="1">Membrane</location>
        <topology evidence="1">Multi-pass membrane protein</topology>
    </subcellularLocation>
</comment>
<feature type="transmembrane region" description="Helical" evidence="6">
    <location>
        <begin position="74"/>
        <end position="92"/>
    </location>
</feature>
<dbReference type="AlphaFoldDB" id="A0ABD5X464"/>